<sequence>MMQDFSDRVWDWFGFTLAHIEVGKRAFEWTGEIFPKFKYHTPRGKAPSYLRDAANKNKKYAEQISGHIRALLEGLETLEVLAVQCADACVDCFDDCSEATVQKALEQCSIFNSTRKHLPIQSDIKILPPIDGCSNHELYIDIELLEKSLRSIKSEFWDIFDRKEYLVVFPISLNQMRESETIGVFKDRIRQEEVAPICWTV</sequence>
<keyword evidence="2" id="KW-1185">Reference proteome</keyword>
<evidence type="ECO:0000313" key="2">
    <source>
        <dbReference type="Proteomes" id="UP000632498"/>
    </source>
</evidence>
<dbReference type="RefSeq" id="WP_188667169.1">
    <property type="nucleotide sequence ID" value="NZ_BMHV01000044.1"/>
</dbReference>
<dbReference type="EMBL" id="BMHV01000044">
    <property type="protein sequence ID" value="GGF76043.1"/>
    <property type="molecule type" value="Genomic_DNA"/>
</dbReference>
<evidence type="ECO:0000313" key="1">
    <source>
        <dbReference type="EMBL" id="GGF76043.1"/>
    </source>
</evidence>
<accession>A0A917C8A8</accession>
<dbReference type="Proteomes" id="UP000632498">
    <property type="component" value="Unassembled WGS sequence"/>
</dbReference>
<dbReference type="AlphaFoldDB" id="A0A917C8A8"/>
<reference evidence="1" key="2">
    <citation type="submission" date="2020-09" db="EMBL/GenBank/DDBJ databases">
        <authorList>
            <person name="Sun Q."/>
            <person name="Zhou Y."/>
        </authorList>
    </citation>
    <scope>NUCLEOTIDE SEQUENCE</scope>
    <source>
        <strain evidence="1">CGMCC 1.15254</strain>
    </source>
</reference>
<comment type="caution">
    <text evidence="1">The sequence shown here is derived from an EMBL/GenBank/DDBJ whole genome shotgun (WGS) entry which is preliminary data.</text>
</comment>
<name>A0A917C8A8_9PROT</name>
<reference evidence="1" key="1">
    <citation type="journal article" date="2014" name="Int. J. Syst. Evol. Microbiol.">
        <title>Complete genome sequence of Corynebacterium casei LMG S-19264T (=DSM 44701T), isolated from a smear-ripened cheese.</title>
        <authorList>
            <consortium name="US DOE Joint Genome Institute (JGI-PGF)"/>
            <person name="Walter F."/>
            <person name="Albersmeier A."/>
            <person name="Kalinowski J."/>
            <person name="Ruckert C."/>
        </authorList>
    </citation>
    <scope>NUCLEOTIDE SEQUENCE</scope>
    <source>
        <strain evidence="1">CGMCC 1.15254</strain>
    </source>
</reference>
<proteinExistence type="predicted"/>
<gene>
    <name evidence="1" type="ORF">GCM10011332_32520</name>
</gene>
<organism evidence="1 2">
    <name type="scientific">Terasakiella brassicae</name>
    <dbReference type="NCBI Taxonomy" id="1634917"/>
    <lineage>
        <taxon>Bacteria</taxon>
        <taxon>Pseudomonadati</taxon>
        <taxon>Pseudomonadota</taxon>
        <taxon>Alphaproteobacteria</taxon>
        <taxon>Rhodospirillales</taxon>
        <taxon>Terasakiellaceae</taxon>
        <taxon>Terasakiella</taxon>
    </lineage>
</organism>
<protein>
    <submittedName>
        <fullName evidence="1">Uncharacterized protein</fullName>
    </submittedName>
</protein>